<name>C4F9X1_9ACTN</name>
<organism evidence="2 3">
    <name type="scientific">Collinsella intestinalis DSM 13280</name>
    <dbReference type="NCBI Taxonomy" id="521003"/>
    <lineage>
        <taxon>Bacteria</taxon>
        <taxon>Bacillati</taxon>
        <taxon>Actinomycetota</taxon>
        <taxon>Coriobacteriia</taxon>
        <taxon>Coriobacteriales</taxon>
        <taxon>Coriobacteriaceae</taxon>
        <taxon>Collinsella</taxon>
    </lineage>
</organism>
<feature type="region of interest" description="Disordered" evidence="1">
    <location>
        <begin position="1"/>
        <end position="38"/>
    </location>
</feature>
<accession>C4F9X1</accession>
<evidence type="ECO:0000313" key="2">
    <source>
        <dbReference type="EMBL" id="EEP44499.1"/>
    </source>
</evidence>
<feature type="compositionally biased region" description="Basic and acidic residues" evidence="1">
    <location>
        <begin position="17"/>
        <end position="38"/>
    </location>
</feature>
<reference evidence="2 3" key="1">
    <citation type="submission" date="2009-04" db="EMBL/GenBank/DDBJ databases">
        <authorList>
            <person name="Weinstock G."/>
            <person name="Sodergren E."/>
            <person name="Clifton S."/>
            <person name="Fulton L."/>
            <person name="Fulton B."/>
            <person name="Courtney L."/>
            <person name="Fronick C."/>
            <person name="Harrison M."/>
            <person name="Strong C."/>
            <person name="Farmer C."/>
            <person name="Delahaunty K."/>
            <person name="Markovic C."/>
            <person name="Hall O."/>
            <person name="Minx P."/>
            <person name="Tomlinson C."/>
            <person name="Mitreva M."/>
            <person name="Nelson J."/>
            <person name="Hou S."/>
            <person name="Wollam A."/>
            <person name="Pepin K.H."/>
            <person name="Johnson M."/>
            <person name="Bhonagiri V."/>
            <person name="Nash W.E."/>
            <person name="Warren W."/>
            <person name="Chinwalla A."/>
            <person name="Mardis E.R."/>
            <person name="Wilson R.K."/>
        </authorList>
    </citation>
    <scope>NUCLEOTIDE SEQUENCE [LARGE SCALE GENOMIC DNA]</scope>
    <source>
        <strain evidence="2 3">DSM 13280</strain>
    </source>
</reference>
<dbReference type="STRING" id="521003.COLINT_02855"/>
<dbReference type="eggNOG" id="COG0655">
    <property type="taxonomic scope" value="Bacteria"/>
</dbReference>
<proteinExistence type="predicted"/>
<dbReference type="HOGENOM" id="CLU_1286999_0_0_11"/>
<dbReference type="AlphaFoldDB" id="C4F9X1"/>
<evidence type="ECO:0000256" key="1">
    <source>
        <dbReference type="SAM" id="MobiDB-lite"/>
    </source>
</evidence>
<sequence>MRVARGVDTGYSTPYGSRDRKGETMAHTPIEREEPPRERTALPVRLALVDAGLSDPHACLDHLSHDLLEALDVYEHHIPLSAYGAARVIDSRVYTLSPADADTSRTWTSLCAQLHSDEHAGHARTPLLYAIACADKHGLIQARMALEHLGSACRAEDVPWGGGIAVGGGLLVSASVRSPRMGRMRRRRSEAIDMLIAAIRSSCGVSALPNQNSSDLIIAPCPVPRFLYAPTCKAYRHYRWE</sequence>
<gene>
    <name evidence="2" type="ORF">COLINT_02855</name>
</gene>
<protein>
    <submittedName>
        <fullName evidence="2">Uncharacterized protein</fullName>
    </submittedName>
</protein>
<evidence type="ECO:0000313" key="3">
    <source>
        <dbReference type="Proteomes" id="UP000003295"/>
    </source>
</evidence>
<dbReference type="Proteomes" id="UP000003295">
    <property type="component" value="Unassembled WGS sequence"/>
</dbReference>
<comment type="caution">
    <text evidence="2">The sequence shown here is derived from an EMBL/GenBank/DDBJ whole genome shotgun (WGS) entry which is preliminary data.</text>
</comment>
<dbReference type="EMBL" id="ABXH02000015">
    <property type="protein sequence ID" value="EEP44499.1"/>
    <property type="molecule type" value="Genomic_DNA"/>
</dbReference>